<dbReference type="AlphaFoldDB" id="A0A2P8GEW7"/>
<reference evidence="2 3" key="1">
    <citation type="submission" date="2018-03" db="EMBL/GenBank/DDBJ databases">
        <title>Genomic Encyclopedia of Archaeal and Bacterial Type Strains, Phase II (KMG-II): from individual species to whole genera.</title>
        <authorList>
            <person name="Goeker M."/>
        </authorList>
    </citation>
    <scope>NUCLEOTIDE SEQUENCE [LARGE SCALE GENOMIC DNA]</scope>
    <source>
        <strain evidence="2 3">DSM 29057</strain>
    </source>
</reference>
<evidence type="ECO:0000259" key="1">
    <source>
        <dbReference type="SMART" id="SM01321"/>
    </source>
</evidence>
<dbReference type="PANTHER" id="PTHR33360">
    <property type="entry name" value="TRANSPOSASE FOR INSERTION SEQUENCE ELEMENT IS200"/>
    <property type="match status" value="1"/>
</dbReference>
<protein>
    <submittedName>
        <fullName evidence="2">REP element-mobilizing transposase RayT</fullName>
    </submittedName>
</protein>
<dbReference type="Pfam" id="PF01797">
    <property type="entry name" value="Y1_Tnp"/>
    <property type="match status" value="1"/>
</dbReference>
<dbReference type="Gene3D" id="3.30.70.1290">
    <property type="entry name" value="Transposase IS200-like"/>
    <property type="match status" value="1"/>
</dbReference>
<dbReference type="GO" id="GO:0004803">
    <property type="term" value="F:transposase activity"/>
    <property type="evidence" value="ECO:0007669"/>
    <property type="project" value="InterPro"/>
</dbReference>
<evidence type="ECO:0000313" key="2">
    <source>
        <dbReference type="EMBL" id="PSL32503.1"/>
    </source>
</evidence>
<dbReference type="InterPro" id="IPR036515">
    <property type="entry name" value="Transposase_17_sf"/>
</dbReference>
<dbReference type="SUPFAM" id="SSF143422">
    <property type="entry name" value="Transposase IS200-like"/>
    <property type="match status" value="1"/>
</dbReference>
<proteinExistence type="predicted"/>
<dbReference type="GO" id="GO:0003677">
    <property type="term" value="F:DNA binding"/>
    <property type="evidence" value="ECO:0007669"/>
    <property type="project" value="InterPro"/>
</dbReference>
<dbReference type="PANTHER" id="PTHR33360:SF2">
    <property type="entry name" value="TRANSPOSASE FOR INSERTION SEQUENCE ELEMENT IS200"/>
    <property type="match status" value="1"/>
</dbReference>
<dbReference type="EMBL" id="PYAS01000002">
    <property type="protein sequence ID" value="PSL32503.1"/>
    <property type="molecule type" value="Genomic_DNA"/>
</dbReference>
<dbReference type="InterPro" id="IPR002686">
    <property type="entry name" value="Transposase_17"/>
</dbReference>
<gene>
    <name evidence="2" type="ORF">CLV60_102218</name>
</gene>
<comment type="caution">
    <text evidence="2">The sequence shown here is derived from an EMBL/GenBank/DDBJ whole genome shotgun (WGS) entry which is preliminary data.</text>
</comment>
<sequence length="162" mass="19097">MKTARGLLLDAFKSSIGMSWSRIWIHVVFSTKYRAPVLRDEIRMKVFMHIKEYAISKGIEVDVVNGYLDHTHCLICLARGQTLSDVMKIIKGESAYWINKNKLTTTKFVWQDDYWGVSVSERHVPLVRRYILKQEEHHKGKTFETEINRFMQKYGWTNANKN</sequence>
<name>A0A2P8GEW7_9BACT</name>
<dbReference type="NCBIfam" id="NF033573">
    <property type="entry name" value="transpos_IS200"/>
    <property type="match status" value="1"/>
</dbReference>
<feature type="domain" description="Transposase IS200-like" evidence="1">
    <location>
        <begin position="20"/>
        <end position="134"/>
    </location>
</feature>
<keyword evidence="3" id="KW-1185">Reference proteome</keyword>
<dbReference type="GO" id="GO:0006313">
    <property type="term" value="P:DNA transposition"/>
    <property type="evidence" value="ECO:0007669"/>
    <property type="project" value="InterPro"/>
</dbReference>
<accession>A0A2P8GEW7</accession>
<evidence type="ECO:0000313" key="3">
    <source>
        <dbReference type="Proteomes" id="UP000241964"/>
    </source>
</evidence>
<organism evidence="2 3">
    <name type="scientific">Dyadobacter jiangsuensis</name>
    <dbReference type="NCBI Taxonomy" id="1591085"/>
    <lineage>
        <taxon>Bacteria</taxon>
        <taxon>Pseudomonadati</taxon>
        <taxon>Bacteroidota</taxon>
        <taxon>Cytophagia</taxon>
        <taxon>Cytophagales</taxon>
        <taxon>Spirosomataceae</taxon>
        <taxon>Dyadobacter</taxon>
    </lineage>
</organism>
<dbReference type="Proteomes" id="UP000241964">
    <property type="component" value="Unassembled WGS sequence"/>
</dbReference>
<dbReference type="SMART" id="SM01321">
    <property type="entry name" value="Y1_Tnp"/>
    <property type="match status" value="1"/>
</dbReference>